<evidence type="ECO:0000313" key="1">
    <source>
        <dbReference type="EMBL" id="KRM75200.1"/>
    </source>
</evidence>
<evidence type="ECO:0000313" key="2">
    <source>
        <dbReference type="Proteomes" id="UP000051845"/>
    </source>
</evidence>
<dbReference type="AlphaFoldDB" id="A0A0R2B7Y4"/>
<name>A0A0R2B7Y4_SECCO</name>
<evidence type="ECO:0008006" key="3">
    <source>
        <dbReference type="Google" id="ProtNLM"/>
    </source>
</evidence>
<dbReference type="STRING" id="33960.TY91_15080"/>
<organism evidence="1 2">
    <name type="scientific">Secundilactobacillus collinoides DSM 20515 = JCM 1123</name>
    <dbReference type="NCBI Taxonomy" id="1423733"/>
    <lineage>
        <taxon>Bacteria</taxon>
        <taxon>Bacillati</taxon>
        <taxon>Bacillota</taxon>
        <taxon>Bacilli</taxon>
        <taxon>Lactobacillales</taxon>
        <taxon>Lactobacillaceae</taxon>
        <taxon>Secundilactobacillus</taxon>
    </lineage>
</organism>
<comment type="caution">
    <text evidence="1">The sequence shown here is derived from an EMBL/GenBank/DDBJ whole genome shotgun (WGS) entry which is preliminary data.</text>
</comment>
<dbReference type="Gene3D" id="3.20.80.10">
    <property type="entry name" value="Regulatory factor, effector binding domain"/>
    <property type="match status" value="1"/>
</dbReference>
<dbReference type="Proteomes" id="UP000051845">
    <property type="component" value="Unassembled WGS sequence"/>
</dbReference>
<protein>
    <recommendedName>
        <fullName evidence="3">GyrI-like small molecule binding domain-containing protein</fullName>
    </recommendedName>
</protein>
<dbReference type="InterPro" id="IPR011256">
    <property type="entry name" value="Reg_factor_effector_dom_sf"/>
</dbReference>
<dbReference type="PATRIC" id="fig|1423733.4.peg.2498"/>
<proteinExistence type="predicted"/>
<sequence length="214" mass="23705">MEGIIMVQFDWQIVETAEYSHDTEPSFVTLTTRSYLTITGHAPNRIRDPEFQAKADVVKAVAAKISKGPGAGIMIDRYRSYRPYPLQAVWSGGDTIDDRHDFKLWVKQPLFVKSEYAKQALTQLNLGELGDQVAFENLAEGTEIQSFSATPLTNSSQAVQTLTDAVSELGLEQVHQDSHREVYIDGYGPDVAALLRFEIDPAVGKIDAGRMAVN</sequence>
<dbReference type="EMBL" id="AYYR01000054">
    <property type="protein sequence ID" value="KRM75200.1"/>
    <property type="molecule type" value="Genomic_DNA"/>
</dbReference>
<accession>A0A0R2B7Y4</accession>
<gene>
    <name evidence="1" type="ORF">FC82_GL002383</name>
</gene>
<reference evidence="1 2" key="1">
    <citation type="journal article" date="2015" name="Genome Announc.">
        <title>Expanding the biotechnology potential of lactobacilli through comparative genomics of 213 strains and associated genera.</title>
        <authorList>
            <person name="Sun Z."/>
            <person name="Harris H.M."/>
            <person name="McCann A."/>
            <person name="Guo C."/>
            <person name="Argimon S."/>
            <person name="Zhang W."/>
            <person name="Yang X."/>
            <person name="Jeffery I.B."/>
            <person name="Cooney J.C."/>
            <person name="Kagawa T.F."/>
            <person name="Liu W."/>
            <person name="Song Y."/>
            <person name="Salvetti E."/>
            <person name="Wrobel A."/>
            <person name="Rasinkangas P."/>
            <person name="Parkhill J."/>
            <person name="Rea M.C."/>
            <person name="O'Sullivan O."/>
            <person name="Ritari J."/>
            <person name="Douillard F.P."/>
            <person name="Paul Ross R."/>
            <person name="Yang R."/>
            <person name="Briner A.E."/>
            <person name="Felis G.E."/>
            <person name="de Vos W.M."/>
            <person name="Barrangou R."/>
            <person name="Klaenhammer T.R."/>
            <person name="Caufield P.W."/>
            <person name="Cui Y."/>
            <person name="Zhang H."/>
            <person name="O'Toole P.W."/>
        </authorList>
    </citation>
    <scope>NUCLEOTIDE SEQUENCE [LARGE SCALE GENOMIC DNA]</scope>
    <source>
        <strain evidence="1 2">DSM 20515</strain>
    </source>
</reference>